<sequence>MRTSLMYSLRFCFRSKNFTLHLALIFFVSYVGFRPVSGDTWITLWNKLNIPMRIQCFRELPNKQTRSFTKKKIQPDDRYDIKGKYPSKKMKQFSRHWCNVKAEKESITFDVFGGKDKRINKMSDSYSDWIINSGGVYRFKKGQLIMYYHKDWLGEEHTIEDDLAGTPEKELHPEDFVFIAPLEIDLKVAKMPIDQQRYAINKAQYAAFKFETPEEMSRYLKAAMMKKFGSFWEVFIETKLSHKKVKRACEPKNLMNFSVNDLSFIVCRVLR</sequence>
<protein>
    <submittedName>
        <fullName evidence="1 2">Uncharacterized protein</fullName>
    </submittedName>
</protein>
<dbReference type="GO" id="GO:0030286">
    <property type="term" value="C:dynein complex"/>
    <property type="evidence" value="ECO:0007669"/>
    <property type="project" value="InterPro"/>
</dbReference>
<reference evidence="1" key="2">
    <citation type="submission" date="2020-01" db="EMBL/GenBank/DDBJ databases">
        <authorList>
            <person name="Korhonen P.K.K."/>
            <person name="Guangxu M.G."/>
            <person name="Wang T.W."/>
            <person name="Stroehlein A.J.S."/>
            <person name="Young N.D."/>
            <person name="Ang C.-S.A."/>
            <person name="Fernando D.W.F."/>
            <person name="Lu H.L."/>
            <person name="Taylor S.T."/>
            <person name="Ehtesham M.E.M."/>
            <person name="Najaraj S.H.N."/>
            <person name="Harsha G.H.G."/>
            <person name="Madugundu A.M."/>
            <person name="Renuse S.R."/>
            <person name="Holt D.H."/>
            <person name="Pandey A.P."/>
            <person name="Papenfuss A.P."/>
            <person name="Gasser R.B.G."/>
            <person name="Fischer K.F."/>
        </authorList>
    </citation>
    <scope>NUCLEOTIDE SEQUENCE</scope>
    <source>
        <strain evidence="1">SSS_KF_BRIS2020</strain>
    </source>
</reference>
<dbReference type="EMBL" id="WVUK01000056">
    <property type="protein sequence ID" value="KAF7493265.1"/>
    <property type="molecule type" value="Genomic_DNA"/>
</dbReference>
<keyword evidence="3" id="KW-1185">Reference proteome</keyword>
<reference evidence="2" key="3">
    <citation type="submission" date="2022-06" db="UniProtKB">
        <authorList>
            <consortium name="EnsemblMetazoa"/>
        </authorList>
    </citation>
    <scope>IDENTIFICATION</scope>
</reference>
<evidence type="ECO:0000313" key="1">
    <source>
        <dbReference type="EMBL" id="KAF7493265.1"/>
    </source>
</evidence>
<reference evidence="3" key="1">
    <citation type="journal article" date="2020" name="PLoS Negl. Trop. Dis.">
        <title>High-quality nuclear genome for Sarcoptes scabiei-A critical resource for a neglected parasite.</title>
        <authorList>
            <person name="Korhonen P.K."/>
            <person name="Gasser R.B."/>
            <person name="Ma G."/>
            <person name="Wang T."/>
            <person name="Stroehlein A.J."/>
            <person name="Young N.D."/>
            <person name="Ang C.S."/>
            <person name="Fernando D.D."/>
            <person name="Lu H.C."/>
            <person name="Taylor S."/>
            <person name="Reynolds S.L."/>
            <person name="Mofiz E."/>
            <person name="Najaraj S.H."/>
            <person name="Gowda H."/>
            <person name="Madugundu A."/>
            <person name="Renuse S."/>
            <person name="Holt D."/>
            <person name="Pandey A."/>
            <person name="Papenfuss A.T."/>
            <person name="Fischer K."/>
        </authorList>
    </citation>
    <scope>NUCLEOTIDE SEQUENCE [LARGE SCALE GENOMIC DNA]</scope>
</reference>
<evidence type="ECO:0000313" key="3">
    <source>
        <dbReference type="Proteomes" id="UP000070412"/>
    </source>
</evidence>
<organism evidence="1">
    <name type="scientific">Sarcoptes scabiei</name>
    <name type="common">Itch mite</name>
    <name type="synonym">Acarus scabiei</name>
    <dbReference type="NCBI Taxonomy" id="52283"/>
    <lineage>
        <taxon>Eukaryota</taxon>
        <taxon>Metazoa</taxon>
        <taxon>Ecdysozoa</taxon>
        <taxon>Arthropoda</taxon>
        <taxon>Chelicerata</taxon>
        <taxon>Arachnida</taxon>
        <taxon>Acari</taxon>
        <taxon>Acariformes</taxon>
        <taxon>Sarcoptiformes</taxon>
        <taxon>Astigmata</taxon>
        <taxon>Psoroptidia</taxon>
        <taxon>Sarcoptoidea</taxon>
        <taxon>Sarcoptidae</taxon>
        <taxon>Sarcoptinae</taxon>
        <taxon>Sarcoptes</taxon>
    </lineage>
</organism>
<proteinExistence type="predicted"/>
<dbReference type="OrthoDB" id="6481118at2759"/>
<dbReference type="Proteomes" id="UP000070412">
    <property type="component" value="Unassembled WGS sequence"/>
</dbReference>
<dbReference type="EnsemblMetazoa" id="SSS_5700s_mrna">
    <property type="protein sequence ID" value="KAF7493265.1"/>
    <property type="gene ID" value="SSS_5700"/>
</dbReference>
<dbReference type="SUPFAM" id="SSF54648">
    <property type="entry name" value="DLC"/>
    <property type="match status" value="1"/>
</dbReference>
<dbReference type="InterPro" id="IPR001372">
    <property type="entry name" value="Dynein_light_chain_typ-1/2"/>
</dbReference>
<dbReference type="AlphaFoldDB" id="A0A834RBF1"/>
<gene>
    <name evidence="1" type="ORF">SSS_5700</name>
</gene>
<dbReference type="GO" id="GO:0007017">
    <property type="term" value="P:microtubule-based process"/>
    <property type="evidence" value="ECO:0007669"/>
    <property type="project" value="InterPro"/>
</dbReference>
<dbReference type="Pfam" id="PF01221">
    <property type="entry name" value="Dynein_light"/>
    <property type="match status" value="1"/>
</dbReference>
<dbReference type="Gene3D" id="3.30.740.10">
    <property type="entry name" value="Protein Inhibitor Of Neuronal Nitric Oxide Synthase"/>
    <property type="match status" value="1"/>
</dbReference>
<name>A0A834RBF1_SARSC</name>
<dbReference type="InterPro" id="IPR037177">
    <property type="entry name" value="DLC_sf"/>
</dbReference>
<dbReference type="SMART" id="SM01375">
    <property type="entry name" value="Dynein_light"/>
    <property type="match status" value="1"/>
</dbReference>
<accession>A0A834RBF1</accession>
<evidence type="ECO:0000313" key="2">
    <source>
        <dbReference type="EnsemblMetazoa" id="KAF7493265.1"/>
    </source>
</evidence>